<dbReference type="InterPro" id="IPR000101">
    <property type="entry name" value="GGT_peptidase"/>
</dbReference>
<comment type="subunit">
    <text evidence="11">This enzyme consists of two polypeptide chains, which are synthesized in precursor form from a single polypeptide.</text>
</comment>
<dbReference type="Gene3D" id="1.10.246.130">
    <property type="match status" value="1"/>
</dbReference>
<keyword evidence="11" id="KW-0317">Glutathione biosynthesis</keyword>
<dbReference type="MEROPS" id="T03.001"/>
<evidence type="ECO:0000256" key="1">
    <source>
        <dbReference type="ARBA" id="ARBA00001049"/>
    </source>
</evidence>
<dbReference type="InterPro" id="IPR029055">
    <property type="entry name" value="Ntn_hydrolases_N"/>
</dbReference>
<evidence type="ECO:0000256" key="8">
    <source>
        <dbReference type="ARBA" id="ARBA00047417"/>
    </source>
</evidence>
<dbReference type="UniPathway" id="UPA00204"/>
<sequence>MARTTPDGKGAVASVNSIATQAGLDAFAKGGNAIDAAAAVAFTLGVVDSPNSGIGGGCFVVVRWPDGSIEALDGREMAPAKAHRDMFLVDGKYDPSLSKLGALAIGVPGSVAALEYLVNKGAKLGWRAPLVAAANIAETGFVVEDYYANRLARSADKLALFPSSANVFLDDKGAPFKSGTVLKQQDLAATYRKLAKEGADYFYRGEFAKATAKWMAANGGFITAKDFANYQMKLREPVRSSFRGYDIVGFPPPSSGGTHVAQLLNILGYYPLKEMSEADRYHVTIEAMKRVFADRAYWMGDADFVDVPKGLLDPAYAKTLQREIDPKRVSKAVSHGEPPNAKTELFNRHTTHFTVADSSGIWVSVTTTLNTGFGSKVVIPGTGVLMNNQMDDFAAQPGVANAFNVVGADANSVQPRKRPLSSMSPTIVLRNGEPVLAVGAAGGPTIINQVAQVLLYRLGLDMPLPAAMAKARVHHQWTPDAVFVDAFMDADVRKDLESRGHTLRNWPPFGATQAIEWDGKRFIPVAEPRLKSRM</sequence>
<evidence type="ECO:0000313" key="12">
    <source>
        <dbReference type="EMBL" id="ACR11508.1"/>
    </source>
</evidence>
<dbReference type="InterPro" id="IPR051792">
    <property type="entry name" value="GGT_bact"/>
</dbReference>
<dbReference type="SUPFAM" id="SSF56235">
    <property type="entry name" value="N-terminal nucleophile aminohydrolases (Ntn hydrolases)"/>
    <property type="match status" value="1"/>
</dbReference>
<comment type="PTM">
    <text evidence="11">Cleaved by autocatalysis into a large and a small subunit.</text>
</comment>
<keyword evidence="5 11" id="KW-0378">Hydrolase</keyword>
<feature type="active site" description="Nucleophile" evidence="9">
    <location>
        <position position="350"/>
    </location>
</feature>
<dbReference type="GO" id="GO:0006750">
    <property type="term" value="P:glutathione biosynthetic process"/>
    <property type="evidence" value="ECO:0007669"/>
    <property type="project" value="UniProtKB-KW"/>
</dbReference>
<dbReference type="PRINTS" id="PR01210">
    <property type="entry name" value="GGTRANSPTASE"/>
</dbReference>
<dbReference type="NCBIfam" id="TIGR00066">
    <property type="entry name" value="g_glut_trans"/>
    <property type="match status" value="1"/>
</dbReference>
<dbReference type="PANTHER" id="PTHR43199:SF1">
    <property type="entry name" value="GLUTATHIONE HYDROLASE PROENZYME"/>
    <property type="match status" value="1"/>
</dbReference>
<dbReference type="STRING" id="377629.TERTU_2789"/>
<protein>
    <recommendedName>
        <fullName evidence="11">Glutathione hydrolase proenzyme</fullName>
        <ecNumber evidence="11">2.3.2.2</ecNumber>
        <ecNumber evidence="11">3.4.19.13</ecNumber>
    </recommendedName>
    <component>
        <recommendedName>
            <fullName evidence="11">Glutathione hydrolase large chain</fullName>
        </recommendedName>
    </component>
    <component>
        <recommendedName>
            <fullName evidence="11">Glutathione hydrolase small chain</fullName>
        </recommendedName>
    </component>
</protein>
<dbReference type="EMBL" id="CP001614">
    <property type="protein sequence ID" value="ACR11508.1"/>
    <property type="molecule type" value="Genomic_DNA"/>
</dbReference>
<dbReference type="EC" id="2.3.2.2" evidence="11"/>
<dbReference type="Proteomes" id="UP000009080">
    <property type="component" value="Chromosome"/>
</dbReference>
<comment type="catalytic activity">
    <reaction evidence="8 11">
        <text>an N-terminal (5-L-glutamyl)-[peptide] + an alpha-amino acid = 5-L-glutamyl amino acid + an N-terminal L-alpha-aminoacyl-[peptide]</text>
        <dbReference type="Rhea" id="RHEA:23904"/>
        <dbReference type="Rhea" id="RHEA-COMP:9780"/>
        <dbReference type="Rhea" id="RHEA-COMP:9795"/>
        <dbReference type="ChEBI" id="CHEBI:77644"/>
        <dbReference type="ChEBI" id="CHEBI:78597"/>
        <dbReference type="ChEBI" id="CHEBI:78599"/>
        <dbReference type="ChEBI" id="CHEBI:78608"/>
        <dbReference type="EC" id="2.3.2.2"/>
    </reaction>
</comment>
<comment type="catalytic activity">
    <reaction evidence="1 11">
        <text>an S-substituted glutathione + H2O = an S-substituted L-cysteinylglycine + L-glutamate</text>
        <dbReference type="Rhea" id="RHEA:59468"/>
        <dbReference type="ChEBI" id="CHEBI:15377"/>
        <dbReference type="ChEBI" id="CHEBI:29985"/>
        <dbReference type="ChEBI" id="CHEBI:90779"/>
        <dbReference type="ChEBI" id="CHEBI:143103"/>
        <dbReference type="EC" id="3.4.19.13"/>
    </reaction>
</comment>
<evidence type="ECO:0000256" key="4">
    <source>
        <dbReference type="ARBA" id="ARBA00022679"/>
    </source>
</evidence>
<feature type="binding site" evidence="10">
    <location>
        <begin position="421"/>
        <end position="422"/>
    </location>
    <ligand>
        <name>L-glutamate</name>
        <dbReference type="ChEBI" id="CHEBI:29985"/>
    </ligand>
</feature>
<dbReference type="GO" id="GO:0103068">
    <property type="term" value="F:leukotriene C4 gamma-glutamyl transferase activity"/>
    <property type="evidence" value="ECO:0007669"/>
    <property type="project" value="UniProtKB-EC"/>
</dbReference>
<evidence type="ECO:0000256" key="6">
    <source>
        <dbReference type="ARBA" id="ARBA00023145"/>
    </source>
</evidence>
<dbReference type="InterPro" id="IPR043137">
    <property type="entry name" value="GGT_ssub_C"/>
</dbReference>
<evidence type="ECO:0000256" key="5">
    <source>
        <dbReference type="ARBA" id="ARBA00022801"/>
    </source>
</evidence>
<comment type="similarity">
    <text evidence="3 11">Belongs to the gamma-glutamyltransferase family.</text>
</comment>
<comment type="catalytic activity">
    <reaction evidence="2 11">
        <text>glutathione + H2O = L-cysteinylglycine + L-glutamate</text>
        <dbReference type="Rhea" id="RHEA:28807"/>
        <dbReference type="ChEBI" id="CHEBI:15377"/>
        <dbReference type="ChEBI" id="CHEBI:29985"/>
        <dbReference type="ChEBI" id="CHEBI:57925"/>
        <dbReference type="ChEBI" id="CHEBI:61694"/>
        <dbReference type="EC" id="3.4.19.13"/>
    </reaction>
</comment>
<evidence type="ECO:0000256" key="10">
    <source>
        <dbReference type="PIRSR" id="PIRSR600101-2"/>
    </source>
</evidence>
<evidence type="ECO:0000256" key="2">
    <source>
        <dbReference type="ARBA" id="ARBA00001089"/>
    </source>
</evidence>
<feature type="binding site" evidence="10">
    <location>
        <position position="443"/>
    </location>
    <ligand>
        <name>L-glutamate</name>
        <dbReference type="ChEBI" id="CHEBI:29985"/>
    </ligand>
</feature>
<dbReference type="GO" id="GO:0036374">
    <property type="term" value="F:glutathione hydrolase activity"/>
    <property type="evidence" value="ECO:0007669"/>
    <property type="project" value="UniProtKB-UniRule"/>
</dbReference>
<keyword evidence="7 11" id="KW-0012">Acyltransferase</keyword>
<keyword evidence="6 11" id="KW-0865">Zymogen</keyword>
<dbReference type="PANTHER" id="PTHR43199">
    <property type="entry name" value="GLUTATHIONE HYDROLASE"/>
    <property type="match status" value="1"/>
</dbReference>
<evidence type="ECO:0000256" key="9">
    <source>
        <dbReference type="PIRSR" id="PIRSR600101-1"/>
    </source>
</evidence>
<dbReference type="Gene3D" id="3.60.20.40">
    <property type="match status" value="1"/>
</dbReference>
<dbReference type="HOGENOM" id="CLU_014813_0_3_6"/>
<feature type="binding site" evidence="10">
    <location>
        <position position="392"/>
    </location>
    <ligand>
        <name>L-glutamate</name>
        <dbReference type="ChEBI" id="CHEBI:29985"/>
    </ligand>
</feature>
<evidence type="ECO:0000313" key="13">
    <source>
        <dbReference type="Proteomes" id="UP000009080"/>
    </source>
</evidence>
<feature type="binding site" evidence="10">
    <location>
        <begin position="368"/>
        <end position="370"/>
    </location>
    <ligand>
        <name>L-glutamate</name>
        <dbReference type="ChEBI" id="CHEBI:29985"/>
    </ligand>
</feature>
<evidence type="ECO:0000256" key="11">
    <source>
        <dbReference type="RuleBase" id="RU368036"/>
    </source>
</evidence>
<dbReference type="InterPro" id="IPR043138">
    <property type="entry name" value="GGT_lsub"/>
</dbReference>
<dbReference type="KEGG" id="ttu:TERTU_2789"/>
<accession>C5BMN6</accession>
<keyword evidence="4 11" id="KW-0808">Transferase</keyword>
<comment type="pathway">
    <text evidence="11">Sulfur metabolism; glutathione metabolism.</text>
</comment>
<name>C5BMN6_TERTT</name>
<organism evidence="12 13">
    <name type="scientific">Teredinibacter turnerae (strain ATCC 39867 / T7901)</name>
    <dbReference type="NCBI Taxonomy" id="377629"/>
    <lineage>
        <taxon>Bacteria</taxon>
        <taxon>Pseudomonadati</taxon>
        <taxon>Pseudomonadota</taxon>
        <taxon>Gammaproteobacteria</taxon>
        <taxon>Cellvibrionales</taxon>
        <taxon>Cellvibrionaceae</taxon>
        <taxon>Teredinibacter</taxon>
    </lineage>
</organism>
<dbReference type="Pfam" id="PF01019">
    <property type="entry name" value="G_glu_transpept"/>
    <property type="match status" value="1"/>
</dbReference>
<keyword evidence="13" id="KW-1185">Reference proteome</keyword>
<gene>
    <name evidence="12" type="primary">ggt</name>
    <name evidence="12" type="ordered locus">TERTU_2789</name>
</gene>
<dbReference type="GO" id="GO:0006751">
    <property type="term" value="P:glutathione catabolic process"/>
    <property type="evidence" value="ECO:0007669"/>
    <property type="project" value="UniProtKB-UniRule"/>
</dbReference>
<dbReference type="eggNOG" id="COG0405">
    <property type="taxonomic scope" value="Bacteria"/>
</dbReference>
<dbReference type="EC" id="3.4.19.13" evidence="11"/>
<reference evidence="12 13" key="1">
    <citation type="journal article" date="2009" name="PLoS ONE">
        <title>The complete genome of Teredinibacter turnerae T7901: an intracellular endosymbiont of marine wood-boring bivalves (shipworms).</title>
        <authorList>
            <person name="Yang J.C."/>
            <person name="Madupu R."/>
            <person name="Durkin A.S."/>
            <person name="Ekborg N.A."/>
            <person name="Pedamallu C.S."/>
            <person name="Hostetler J.B."/>
            <person name="Radune D."/>
            <person name="Toms B.S."/>
            <person name="Henrissat B."/>
            <person name="Coutinho P.M."/>
            <person name="Schwarz S."/>
            <person name="Field L."/>
            <person name="Trindade-Silva A.E."/>
            <person name="Soares C.A.G."/>
            <person name="Elshahawi S."/>
            <person name="Hanora A."/>
            <person name="Schmidt E.W."/>
            <person name="Haygood M.G."/>
            <person name="Posfai J."/>
            <person name="Benner J."/>
            <person name="Madinger C."/>
            <person name="Nove J."/>
            <person name="Anton B."/>
            <person name="Chaudhary K."/>
            <person name="Foster J."/>
            <person name="Holman A."/>
            <person name="Kumar S."/>
            <person name="Lessard P.A."/>
            <person name="Luyten Y.A."/>
            <person name="Slatko B."/>
            <person name="Wood N."/>
            <person name="Wu B."/>
            <person name="Teplitski M."/>
            <person name="Mougous J.D."/>
            <person name="Ward N."/>
            <person name="Eisen J.A."/>
            <person name="Badger J.H."/>
            <person name="Distel D.L."/>
        </authorList>
    </citation>
    <scope>NUCLEOTIDE SEQUENCE [LARGE SCALE GENOMIC DNA]</scope>
    <source>
        <strain evidence="13">ATCC 39867 / T7901</strain>
    </source>
</reference>
<dbReference type="AlphaFoldDB" id="C5BMN6"/>
<evidence type="ECO:0000256" key="7">
    <source>
        <dbReference type="ARBA" id="ARBA00023315"/>
    </source>
</evidence>
<feature type="binding site" evidence="10">
    <location>
        <position position="75"/>
    </location>
    <ligand>
        <name>L-glutamate</name>
        <dbReference type="ChEBI" id="CHEBI:29985"/>
    </ligand>
</feature>
<proteinExistence type="inferred from homology"/>
<evidence type="ECO:0000256" key="3">
    <source>
        <dbReference type="ARBA" id="ARBA00009381"/>
    </source>
</evidence>